<keyword evidence="2" id="KW-1185">Reference proteome</keyword>
<dbReference type="GeneID" id="4851875"/>
<reference evidence="1 2" key="1">
    <citation type="journal article" date="2007" name="Nat. Biotechnol.">
        <title>Genome sequence of the lignocellulose-bioconverting and xylose-fermenting yeast Pichia stipitis.</title>
        <authorList>
            <person name="Jeffries T.W."/>
            <person name="Grigoriev I.V."/>
            <person name="Grimwood J."/>
            <person name="Laplaza J.M."/>
            <person name="Aerts A."/>
            <person name="Salamov A."/>
            <person name="Schmutz J."/>
            <person name="Lindquist E."/>
            <person name="Dehal P."/>
            <person name="Shapiro H."/>
            <person name="Jin Y.S."/>
            <person name="Passoth V."/>
            <person name="Richardson P.M."/>
        </authorList>
    </citation>
    <scope>NUCLEOTIDE SEQUENCE [LARGE SCALE GENOMIC DNA]</scope>
    <source>
        <strain evidence="2">ATCC 58785 / CBS 6054 / NBRC 10063 / NRRL Y-11545</strain>
    </source>
</reference>
<accession>A3GHX6</accession>
<dbReference type="KEGG" id="pic:PICST_29141"/>
<dbReference type="InterPro" id="IPR035213">
    <property type="entry name" value="DUF5321"/>
</dbReference>
<gene>
    <name evidence="1" type="ORF">PICST_29141</name>
</gene>
<sequence>MKEYDDKLSFHGLKSYNHGLFTDHPSTDTEMYRFTSRTLRRAHLTRANSTTTSGQTFVRKRPTVRDLMKTPVFKSIFLTLVFGTAVVDFMKNRKELETLVNAHNSKFVILEEIIERVSRNEHVDIARELRIANTLTRNNYNTVTDIELDEQLENFLKMTEESVEESVVQKEDPQVEHQEVEDSVVPVPRPIETKKFL</sequence>
<evidence type="ECO:0000313" key="1">
    <source>
        <dbReference type="EMBL" id="EAZ63131.2"/>
    </source>
</evidence>
<protein>
    <submittedName>
        <fullName evidence="1">Uncharacterized protein</fullName>
    </submittedName>
</protein>
<comment type="caution">
    <text evidence="1">The sequence shown here is derived from an EMBL/GenBank/DDBJ whole genome shotgun (WGS) entry which is preliminary data.</text>
</comment>
<dbReference type="InParanoid" id="A3GHX6"/>
<dbReference type="eggNOG" id="ENOG502RQ30">
    <property type="taxonomic scope" value="Eukaryota"/>
</dbReference>
<dbReference type="Pfam" id="PF17254">
    <property type="entry name" value="DUF5321"/>
    <property type="match status" value="1"/>
</dbReference>
<dbReference type="OrthoDB" id="2253354at2759"/>
<name>A3GHX6_PICST</name>
<dbReference type="RefSeq" id="XP_001387154.2">
    <property type="nucleotide sequence ID" value="XM_001387117.1"/>
</dbReference>
<dbReference type="OMA" id="RVSRNEH"/>
<dbReference type="AlphaFoldDB" id="A3GHX6"/>
<evidence type="ECO:0000313" key="2">
    <source>
        <dbReference type="Proteomes" id="UP000002258"/>
    </source>
</evidence>
<dbReference type="EMBL" id="AAVQ01000002">
    <property type="protein sequence ID" value="EAZ63131.2"/>
    <property type="molecule type" value="Genomic_DNA"/>
</dbReference>
<organism evidence="1 2">
    <name type="scientific">Scheffersomyces stipitis (strain ATCC 58785 / CBS 6054 / NBRC 10063 / NRRL Y-11545)</name>
    <name type="common">Yeast</name>
    <name type="synonym">Pichia stipitis</name>
    <dbReference type="NCBI Taxonomy" id="322104"/>
    <lineage>
        <taxon>Eukaryota</taxon>
        <taxon>Fungi</taxon>
        <taxon>Dikarya</taxon>
        <taxon>Ascomycota</taxon>
        <taxon>Saccharomycotina</taxon>
        <taxon>Pichiomycetes</taxon>
        <taxon>Debaryomycetaceae</taxon>
        <taxon>Scheffersomyces</taxon>
    </lineage>
</organism>
<dbReference type="Proteomes" id="UP000002258">
    <property type="component" value="Chromosome 1"/>
</dbReference>
<dbReference type="HOGENOM" id="CLU_119651_0_0_1"/>
<proteinExistence type="predicted"/>